<protein>
    <recommendedName>
        <fullName evidence="1">Methyltransferase type 11 domain-containing protein</fullName>
    </recommendedName>
</protein>
<accession>A0ABR1RV70</accession>
<dbReference type="InterPro" id="IPR013216">
    <property type="entry name" value="Methyltransf_11"/>
</dbReference>
<dbReference type="PANTHER" id="PTHR43861">
    <property type="entry name" value="TRANS-ACONITATE 2-METHYLTRANSFERASE-RELATED"/>
    <property type="match status" value="1"/>
</dbReference>
<dbReference type="EMBL" id="JAQQWI010000010">
    <property type="protein sequence ID" value="KAK8018797.1"/>
    <property type="molecule type" value="Genomic_DNA"/>
</dbReference>
<dbReference type="PANTHER" id="PTHR43861:SF1">
    <property type="entry name" value="TRANS-ACONITATE 2-METHYLTRANSFERASE"/>
    <property type="match status" value="1"/>
</dbReference>
<keyword evidence="3" id="KW-1185">Reference proteome</keyword>
<dbReference type="InterPro" id="IPR029063">
    <property type="entry name" value="SAM-dependent_MTases_sf"/>
</dbReference>
<dbReference type="SUPFAM" id="SSF53335">
    <property type="entry name" value="S-adenosyl-L-methionine-dependent methyltransferases"/>
    <property type="match status" value="1"/>
</dbReference>
<evidence type="ECO:0000313" key="2">
    <source>
        <dbReference type="EMBL" id="KAK8018797.1"/>
    </source>
</evidence>
<dbReference type="CDD" id="cd02440">
    <property type="entry name" value="AdoMet_MTases"/>
    <property type="match status" value="1"/>
</dbReference>
<sequence length="264" mass="28676">MGDTKQLAQTYTVLNDTQYDAGRFLIERLEIKPGLRVLDVGCGPGNLTAYLADLVGERGTVVGIDPSTERIALAQETAVAGRKNLSFHVGRAEDLAPFDTASFDAVYCNSTLHWVADQPRALREFGRVLTSGGRLGVSGQSGDFVAAHQRIRAEVLGRAPYRDFGHDTAGEPRFLKRQEMDELLDAAGFAGRSFAVNKIFKSTKDGGEMVDWLASSSSGKTYGGVPVEMRERARGEMVVEWDKMATGEGVRMELDLLVTVATKA</sequence>
<reference evidence="2 3" key="1">
    <citation type="submission" date="2023-01" db="EMBL/GenBank/DDBJ databases">
        <title>Analysis of 21 Apiospora genomes using comparative genomics revels a genus with tremendous synthesis potential of carbohydrate active enzymes and secondary metabolites.</title>
        <authorList>
            <person name="Sorensen T."/>
        </authorList>
    </citation>
    <scope>NUCLEOTIDE SEQUENCE [LARGE SCALE GENOMIC DNA]</scope>
    <source>
        <strain evidence="2 3">CBS 20057</strain>
    </source>
</reference>
<evidence type="ECO:0000259" key="1">
    <source>
        <dbReference type="Pfam" id="PF08241"/>
    </source>
</evidence>
<comment type="caution">
    <text evidence="2">The sequence shown here is derived from an EMBL/GenBank/DDBJ whole genome shotgun (WGS) entry which is preliminary data.</text>
</comment>
<name>A0ABR1RV70_9PEZI</name>
<evidence type="ECO:0000313" key="3">
    <source>
        <dbReference type="Proteomes" id="UP001396898"/>
    </source>
</evidence>
<dbReference type="Gene3D" id="3.40.50.150">
    <property type="entry name" value="Vaccinia Virus protein VP39"/>
    <property type="match status" value="1"/>
</dbReference>
<gene>
    <name evidence="2" type="ORF">PG991_007987</name>
</gene>
<proteinExistence type="predicted"/>
<feature type="domain" description="Methyltransferase type 11" evidence="1">
    <location>
        <begin position="38"/>
        <end position="135"/>
    </location>
</feature>
<dbReference type="Proteomes" id="UP001396898">
    <property type="component" value="Unassembled WGS sequence"/>
</dbReference>
<dbReference type="Pfam" id="PF08241">
    <property type="entry name" value="Methyltransf_11"/>
    <property type="match status" value="1"/>
</dbReference>
<organism evidence="2 3">
    <name type="scientific">Apiospora marii</name>
    <dbReference type="NCBI Taxonomy" id="335849"/>
    <lineage>
        <taxon>Eukaryota</taxon>
        <taxon>Fungi</taxon>
        <taxon>Dikarya</taxon>
        <taxon>Ascomycota</taxon>
        <taxon>Pezizomycotina</taxon>
        <taxon>Sordariomycetes</taxon>
        <taxon>Xylariomycetidae</taxon>
        <taxon>Amphisphaeriales</taxon>
        <taxon>Apiosporaceae</taxon>
        <taxon>Apiospora</taxon>
    </lineage>
</organism>